<dbReference type="InterPro" id="IPR001296">
    <property type="entry name" value="Glyco_trans_1"/>
</dbReference>
<dbReference type="RefSeq" id="WP_189517343.1">
    <property type="nucleotide sequence ID" value="NZ_BMXG01000031.1"/>
</dbReference>
<sequence length="380" mass="42263">MSASNDTPILLVTHEFYPKRGGIATYAEEMALAVQATGRDISVWASNRTGMLDRKTCLPLQPIANVGSLGWTCRHATATKLRTQRAEVERSILYLPEPGPIFTMMYAQLLGLPKPKALVLTLHGTEILRFSRLPHRKFLFNRLLRQADRIGVVSEYNRGLLIQKFPLVDQSKIRVVPGALRHDFEDPPSRKRDRLYSRVRVITVGRIHPRKGQHYVIEALARMPEDQRSQVEYHIVGPIVKSGREYVEQLKKTAAESGIPVEFVGEVEDDELPQQYADADIFAMTSVQSGISIEGFGLVYLEAAVCGLPVVAHHTGGVAEAVRHEQSGLVVEPGDEDALTSAFIRLIDSPQLREEMATAGKARAAELSWQANVDAHFSEL</sequence>
<evidence type="ECO:0000313" key="3">
    <source>
        <dbReference type="EMBL" id="GHC13164.1"/>
    </source>
</evidence>
<dbReference type="PANTHER" id="PTHR45947">
    <property type="entry name" value="SULFOQUINOVOSYL TRANSFERASE SQD2"/>
    <property type="match status" value="1"/>
</dbReference>
<dbReference type="Pfam" id="PF00534">
    <property type="entry name" value="Glycos_transf_1"/>
    <property type="match status" value="1"/>
</dbReference>
<dbReference type="InterPro" id="IPR050194">
    <property type="entry name" value="Glycosyltransferase_grp1"/>
</dbReference>
<reference evidence="3" key="2">
    <citation type="submission" date="2020-09" db="EMBL/GenBank/DDBJ databases">
        <authorList>
            <person name="Sun Q."/>
            <person name="Kim S."/>
        </authorList>
    </citation>
    <scope>NUCLEOTIDE SEQUENCE</scope>
    <source>
        <strain evidence="3">KCTC 12870</strain>
    </source>
</reference>
<accession>A0A8J3DMY3</accession>
<comment type="caution">
    <text evidence="3">The sequence shown here is derived from an EMBL/GenBank/DDBJ whole genome shotgun (WGS) entry which is preliminary data.</text>
</comment>
<dbReference type="SUPFAM" id="SSF53756">
    <property type="entry name" value="UDP-Glycosyltransferase/glycogen phosphorylase"/>
    <property type="match status" value="1"/>
</dbReference>
<feature type="domain" description="Glycosyltransferase subfamily 4-like N-terminal" evidence="2">
    <location>
        <begin position="21"/>
        <end position="179"/>
    </location>
</feature>
<dbReference type="InterPro" id="IPR028098">
    <property type="entry name" value="Glyco_trans_4-like_N"/>
</dbReference>
<evidence type="ECO:0000259" key="2">
    <source>
        <dbReference type="Pfam" id="PF13439"/>
    </source>
</evidence>
<dbReference type="CDD" id="cd03801">
    <property type="entry name" value="GT4_PimA-like"/>
    <property type="match status" value="1"/>
</dbReference>
<dbReference type="PANTHER" id="PTHR45947:SF3">
    <property type="entry name" value="SULFOQUINOVOSYL TRANSFERASE SQD2"/>
    <property type="match status" value="1"/>
</dbReference>
<protein>
    <submittedName>
        <fullName evidence="3">Uncharacterized protein</fullName>
    </submittedName>
</protein>
<dbReference type="GO" id="GO:0016757">
    <property type="term" value="F:glycosyltransferase activity"/>
    <property type="evidence" value="ECO:0007669"/>
    <property type="project" value="InterPro"/>
</dbReference>
<dbReference type="EMBL" id="BMXG01000031">
    <property type="protein sequence ID" value="GHC13164.1"/>
    <property type="molecule type" value="Genomic_DNA"/>
</dbReference>
<dbReference type="Gene3D" id="3.40.50.2000">
    <property type="entry name" value="Glycogen Phosphorylase B"/>
    <property type="match status" value="2"/>
</dbReference>
<dbReference type="AlphaFoldDB" id="A0A8J3DMY3"/>
<feature type="domain" description="Glycosyl transferase family 1" evidence="1">
    <location>
        <begin position="200"/>
        <end position="362"/>
    </location>
</feature>
<proteinExistence type="predicted"/>
<gene>
    <name evidence="3" type="ORF">GCM10007047_33090</name>
</gene>
<keyword evidence="4" id="KW-1185">Reference proteome</keyword>
<reference evidence="3" key="1">
    <citation type="journal article" date="2014" name="Int. J. Syst. Evol. Microbiol.">
        <title>Complete genome sequence of Corynebacterium casei LMG S-19264T (=DSM 44701T), isolated from a smear-ripened cheese.</title>
        <authorList>
            <consortium name="US DOE Joint Genome Institute (JGI-PGF)"/>
            <person name="Walter F."/>
            <person name="Albersmeier A."/>
            <person name="Kalinowski J."/>
            <person name="Ruckert C."/>
        </authorList>
    </citation>
    <scope>NUCLEOTIDE SEQUENCE</scope>
    <source>
        <strain evidence="3">KCTC 12870</strain>
    </source>
</reference>
<evidence type="ECO:0000259" key="1">
    <source>
        <dbReference type="Pfam" id="PF00534"/>
    </source>
</evidence>
<evidence type="ECO:0000313" key="4">
    <source>
        <dbReference type="Proteomes" id="UP000642829"/>
    </source>
</evidence>
<dbReference type="Pfam" id="PF13439">
    <property type="entry name" value="Glyco_transf_4"/>
    <property type="match status" value="1"/>
</dbReference>
<name>A0A8J3DMY3_9BACT</name>
<organism evidence="3 4">
    <name type="scientific">Cerasicoccus arenae</name>
    <dbReference type="NCBI Taxonomy" id="424488"/>
    <lineage>
        <taxon>Bacteria</taxon>
        <taxon>Pseudomonadati</taxon>
        <taxon>Verrucomicrobiota</taxon>
        <taxon>Opitutia</taxon>
        <taxon>Puniceicoccales</taxon>
        <taxon>Cerasicoccaceae</taxon>
        <taxon>Cerasicoccus</taxon>
    </lineage>
</organism>
<dbReference type="Proteomes" id="UP000642829">
    <property type="component" value="Unassembled WGS sequence"/>
</dbReference>